<proteinExistence type="predicted"/>
<dbReference type="RefSeq" id="WP_301809247.1">
    <property type="nucleotide sequence ID" value="NZ_JAUJZH010000007.1"/>
</dbReference>
<comment type="caution">
    <text evidence="1">The sequence shown here is derived from an EMBL/GenBank/DDBJ whole genome shotgun (WGS) entry which is preliminary data.</text>
</comment>
<dbReference type="EMBL" id="JAUKVY010000007">
    <property type="protein sequence ID" value="MDO1533154.1"/>
    <property type="molecule type" value="Genomic_DNA"/>
</dbReference>
<accession>A0ABT8S2J9</accession>
<evidence type="ECO:0000313" key="2">
    <source>
        <dbReference type="Proteomes" id="UP001169027"/>
    </source>
</evidence>
<keyword evidence="2" id="KW-1185">Reference proteome</keyword>
<reference evidence="1" key="1">
    <citation type="submission" date="2023-06" db="EMBL/GenBank/DDBJ databases">
        <authorList>
            <person name="Jiang Y."/>
            <person name="Liu Q."/>
        </authorList>
    </citation>
    <scope>NUCLEOTIDE SEQUENCE</scope>
    <source>
        <strain evidence="1">CGMCC 1.12090</strain>
    </source>
</reference>
<dbReference type="Proteomes" id="UP001169027">
    <property type="component" value="Unassembled WGS sequence"/>
</dbReference>
<evidence type="ECO:0000313" key="1">
    <source>
        <dbReference type="EMBL" id="MDO1533154.1"/>
    </source>
</evidence>
<protein>
    <submittedName>
        <fullName evidence="1">Uncharacterized protein</fullName>
    </submittedName>
</protein>
<gene>
    <name evidence="1" type="ORF">Q2T77_12715</name>
</gene>
<name>A0ABT8S2J9_9BURK</name>
<organism evidence="1 2">
    <name type="scientific">Variovorax ginsengisoli</name>
    <dbReference type="NCBI Taxonomy" id="363844"/>
    <lineage>
        <taxon>Bacteria</taxon>
        <taxon>Pseudomonadati</taxon>
        <taxon>Pseudomonadota</taxon>
        <taxon>Betaproteobacteria</taxon>
        <taxon>Burkholderiales</taxon>
        <taxon>Comamonadaceae</taxon>
        <taxon>Variovorax</taxon>
    </lineage>
</organism>
<sequence>MIEIVRYRYRSPNGKTSEEHLTLAEAAEKYPAWQPWPFSKRVERIPEPGDPVVAMPPSPHPFVGNRD</sequence>